<feature type="transmembrane region" description="Helical" evidence="1">
    <location>
        <begin position="12"/>
        <end position="32"/>
    </location>
</feature>
<name>A0AAD6USX9_9AGAR</name>
<accession>A0AAD6USX9</accession>
<comment type="caution">
    <text evidence="2">The sequence shown here is derived from an EMBL/GenBank/DDBJ whole genome shotgun (WGS) entry which is preliminary data.</text>
</comment>
<keyword evidence="1" id="KW-0472">Membrane</keyword>
<keyword evidence="1" id="KW-0812">Transmembrane</keyword>
<dbReference type="Proteomes" id="UP001219525">
    <property type="component" value="Unassembled WGS sequence"/>
</dbReference>
<evidence type="ECO:0000313" key="2">
    <source>
        <dbReference type="EMBL" id="KAJ7194081.1"/>
    </source>
</evidence>
<evidence type="ECO:0000313" key="3">
    <source>
        <dbReference type="Proteomes" id="UP001219525"/>
    </source>
</evidence>
<protein>
    <submittedName>
        <fullName evidence="2">Uncharacterized protein</fullName>
    </submittedName>
</protein>
<evidence type="ECO:0000256" key="1">
    <source>
        <dbReference type="SAM" id="Phobius"/>
    </source>
</evidence>
<organism evidence="2 3">
    <name type="scientific">Mycena pura</name>
    <dbReference type="NCBI Taxonomy" id="153505"/>
    <lineage>
        <taxon>Eukaryota</taxon>
        <taxon>Fungi</taxon>
        <taxon>Dikarya</taxon>
        <taxon>Basidiomycota</taxon>
        <taxon>Agaricomycotina</taxon>
        <taxon>Agaricomycetes</taxon>
        <taxon>Agaricomycetidae</taxon>
        <taxon>Agaricales</taxon>
        <taxon>Marasmiineae</taxon>
        <taxon>Mycenaceae</taxon>
        <taxon>Mycena</taxon>
    </lineage>
</organism>
<dbReference type="AlphaFoldDB" id="A0AAD6USX9"/>
<reference evidence="2" key="1">
    <citation type="submission" date="2023-03" db="EMBL/GenBank/DDBJ databases">
        <title>Massive genome expansion in bonnet fungi (Mycena s.s.) driven by repeated elements and novel gene families across ecological guilds.</title>
        <authorList>
            <consortium name="Lawrence Berkeley National Laboratory"/>
            <person name="Harder C.B."/>
            <person name="Miyauchi S."/>
            <person name="Viragh M."/>
            <person name="Kuo A."/>
            <person name="Thoen E."/>
            <person name="Andreopoulos B."/>
            <person name="Lu D."/>
            <person name="Skrede I."/>
            <person name="Drula E."/>
            <person name="Henrissat B."/>
            <person name="Morin E."/>
            <person name="Kohler A."/>
            <person name="Barry K."/>
            <person name="LaButti K."/>
            <person name="Morin E."/>
            <person name="Salamov A."/>
            <person name="Lipzen A."/>
            <person name="Mereny Z."/>
            <person name="Hegedus B."/>
            <person name="Baldrian P."/>
            <person name="Stursova M."/>
            <person name="Weitz H."/>
            <person name="Taylor A."/>
            <person name="Grigoriev I.V."/>
            <person name="Nagy L.G."/>
            <person name="Martin F."/>
            <person name="Kauserud H."/>
        </authorList>
    </citation>
    <scope>NUCLEOTIDE SEQUENCE</scope>
    <source>
        <strain evidence="2">9144</strain>
    </source>
</reference>
<sequence>MSYLNPGHMPAWLYSSTRSFALWACLGLLVVCRKCYLNKEGKDGVCVFRQRKTVEQGHRDLRLSSFGILLMKYTHIRHELALMQSLSALVTDERFTVTTQVAELQKLMISIKVWLIRCAMCEKKGSFFILPPGSTACSACAAAAIVTGFGPLLPSPQTSVKFYATAPRLPPLLCPVFGLRRRHRQPERTTPACCAHGYAAVQRIDEFVRVCLPAF</sequence>
<dbReference type="EMBL" id="JARJCW010000102">
    <property type="protein sequence ID" value="KAJ7194081.1"/>
    <property type="molecule type" value="Genomic_DNA"/>
</dbReference>
<proteinExistence type="predicted"/>
<gene>
    <name evidence="2" type="ORF">GGX14DRAFT_576736</name>
</gene>
<keyword evidence="3" id="KW-1185">Reference proteome</keyword>
<keyword evidence="1" id="KW-1133">Transmembrane helix</keyword>